<sequence>MSTLNIKYCFIAGILVLTIWVSKAQSSYELGWLPSLTFNKKLPKDYVINFKAESRQVMESGVFNSDISEGYDYVLTDFTTIIGKKIGMNTSLNLGYLFRVENNVIIHRSIQQLIWVNRYEGFKLGHRLATDQTFEPGEAPAYRLRYRMVGELPLSGLEVDVNEFYIKAGTEYLNELQSGKYEGELRLMPFLGYALNPKQKLELGLDYRLGNFINGPPEHTFWIGMNWYVSL</sequence>
<dbReference type="InterPro" id="IPR019619">
    <property type="entry name" value="DUF2490"/>
</dbReference>
<accession>A0A506PJY5</accession>
<dbReference type="Pfam" id="PF10677">
    <property type="entry name" value="DUF2490"/>
    <property type="match status" value="1"/>
</dbReference>
<organism evidence="1 2">
    <name type="scientific">Paucihalobacter ruber</name>
    <dbReference type="NCBI Taxonomy" id="2567861"/>
    <lineage>
        <taxon>Bacteria</taxon>
        <taxon>Pseudomonadati</taxon>
        <taxon>Bacteroidota</taxon>
        <taxon>Flavobacteriia</taxon>
        <taxon>Flavobacteriales</taxon>
        <taxon>Flavobacteriaceae</taxon>
        <taxon>Paucihalobacter</taxon>
    </lineage>
</organism>
<comment type="caution">
    <text evidence="1">The sequence shown here is derived from an EMBL/GenBank/DDBJ whole genome shotgun (WGS) entry which is preliminary data.</text>
</comment>
<dbReference type="EMBL" id="VHIQ01000003">
    <property type="protein sequence ID" value="TPV33874.1"/>
    <property type="molecule type" value="Genomic_DNA"/>
</dbReference>
<dbReference type="Proteomes" id="UP000317332">
    <property type="component" value="Unassembled WGS sequence"/>
</dbReference>
<name>A0A506PJY5_9FLAO</name>
<dbReference type="OrthoDB" id="1121653at2"/>
<evidence type="ECO:0000313" key="2">
    <source>
        <dbReference type="Proteomes" id="UP000317332"/>
    </source>
</evidence>
<proteinExistence type="predicted"/>
<keyword evidence="2" id="KW-1185">Reference proteome</keyword>
<dbReference type="AlphaFoldDB" id="A0A506PJY5"/>
<protein>
    <submittedName>
        <fullName evidence="1">DUF2490 domain-containing protein</fullName>
    </submittedName>
</protein>
<evidence type="ECO:0000313" key="1">
    <source>
        <dbReference type="EMBL" id="TPV33874.1"/>
    </source>
</evidence>
<gene>
    <name evidence="1" type="ORF">FJ651_06860</name>
</gene>
<reference evidence="1 2" key="1">
    <citation type="submission" date="2019-06" db="EMBL/GenBank/DDBJ databases">
        <title>Flavobacteriaceae Paucihalobacterium erythroidium CWB-1, complete genome.</title>
        <authorList>
            <person name="Wu S."/>
        </authorList>
    </citation>
    <scope>NUCLEOTIDE SEQUENCE [LARGE SCALE GENOMIC DNA]</scope>
    <source>
        <strain evidence="1 2">CWB-1</strain>
    </source>
</reference>